<reference evidence="2 3" key="1">
    <citation type="submission" date="2024-03" db="EMBL/GenBank/DDBJ databases">
        <title>Novel Streptomyces species of biotechnological and ecological value are a feature of Machair soil.</title>
        <authorList>
            <person name="Prole J.R."/>
            <person name="Goodfellow M."/>
            <person name="Allenby N."/>
            <person name="Ward A.C."/>
        </authorList>
    </citation>
    <scope>NUCLEOTIDE SEQUENCE [LARGE SCALE GENOMIC DNA]</scope>
    <source>
        <strain evidence="2 3">MS1.AVA.1</strain>
    </source>
</reference>
<name>A0ABU8UMZ7_9ACTN</name>
<dbReference type="Proteomes" id="UP001376459">
    <property type="component" value="Unassembled WGS sequence"/>
</dbReference>
<evidence type="ECO:0000313" key="2">
    <source>
        <dbReference type="EMBL" id="MEJ8670295.1"/>
    </source>
</evidence>
<proteinExistence type="predicted"/>
<sequence length="97" mass="10844">MPLTSVSSTGAVTRWRRMSSPARGRYSSSWCPGRERSRYQLPFLSRKSGEFSTSDGRASRSGPYRSWAIRQHGWSMVIVDPSPGPGVMPAMPQRPSR</sequence>
<feature type="compositionally biased region" description="Polar residues" evidence="1">
    <location>
        <begin position="1"/>
        <end position="11"/>
    </location>
</feature>
<dbReference type="EMBL" id="JBBKAK010000001">
    <property type="protein sequence ID" value="MEJ8670295.1"/>
    <property type="molecule type" value="Genomic_DNA"/>
</dbReference>
<evidence type="ECO:0000313" key="3">
    <source>
        <dbReference type="Proteomes" id="UP001376459"/>
    </source>
</evidence>
<comment type="caution">
    <text evidence="2">The sequence shown here is derived from an EMBL/GenBank/DDBJ whole genome shotgun (WGS) entry which is preliminary data.</text>
</comment>
<feature type="region of interest" description="Disordered" evidence="1">
    <location>
        <begin position="1"/>
        <end position="33"/>
    </location>
</feature>
<keyword evidence="3" id="KW-1185">Reference proteome</keyword>
<evidence type="ECO:0000256" key="1">
    <source>
        <dbReference type="SAM" id="MobiDB-lite"/>
    </source>
</evidence>
<protein>
    <submittedName>
        <fullName evidence="2">Uncharacterized protein</fullName>
    </submittedName>
</protein>
<organism evidence="2 3">
    <name type="scientific">Streptomyces machairae</name>
    <dbReference type="NCBI Taxonomy" id="3134109"/>
    <lineage>
        <taxon>Bacteria</taxon>
        <taxon>Bacillati</taxon>
        <taxon>Actinomycetota</taxon>
        <taxon>Actinomycetes</taxon>
        <taxon>Kitasatosporales</taxon>
        <taxon>Streptomycetaceae</taxon>
        <taxon>Streptomyces</taxon>
    </lineage>
</organism>
<accession>A0ABU8UMZ7</accession>
<gene>
    <name evidence="2" type="ORF">WKI71_23340</name>
</gene>